<dbReference type="InterPro" id="IPR000914">
    <property type="entry name" value="SBP_5_dom"/>
</dbReference>
<sequence length="561" mass="61424">MGPAVPTGTPVPAHGANPLDMLSLTKRLGARAALAAALLVTVAIPGASAQGVLRIGMTASDIPLTTGQADNGGEGMRFTGYTVYDGLINWDLSSTDKPSDLAPGLAESWAVDATDKTKWTFKLRPGVKFHDGSDFTAEAVVWNFDKLLKNDAPQYDPRQSAQGRTRIPAVASYRVVDPMTIEIVTKAPDATLPYQLSWIMISSPAQWEKLGKSWDAFAKAPSGTGPWKMTLFAPRERAEMVPNANYWDKGRVPKLDKLVLVPLPEANARVAALRSGQVDWIEAPAPDAVASLKGAGFQIVTNAYPHNWTWHLSRVEGSPWNDIRIRKAANLAIDREGLKELLGGLAIPAKGFLPPGHQWFGKPTFDVKYDPAAAKKLMAEAGYTPQKPLAIKVGISASGSGQMQPLPMNEFVQQSLAEVGFKVDFEVVEWNTLINIWRAGAKADISRGVSAINYSYFIQDPFTGYIRHLQSNLAPPNGTNWGYYNDPEMDKLFDGVRNTFDKAEQETILKKVHEKFVDDALFVMITHDVNPRAMSAKVKGFKQAQNWFQDFSQITMATAGR</sequence>
<dbReference type="Gene3D" id="3.10.105.10">
    <property type="entry name" value="Dipeptide-binding Protein, Domain 3"/>
    <property type="match status" value="1"/>
</dbReference>
<name>A0A509EFP0_9HYPH</name>
<gene>
    <name evidence="4" type="primary">hbpA_3</name>
    <name evidence="4" type="ORF">MET9862_03610</name>
</gene>
<evidence type="ECO:0000256" key="2">
    <source>
        <dbReference type="ARBA" id="ARBA00005695"/>
    </source>
</evidence>
<comment type="similarity">
    <text evidence="2">Belongs to the bacterial solute-binding protein 5 family.</text>
</comment>
<dbReference type="Gene3D" id="3.40.190.10">
    <property type="entry name" value="Periplasmic binding protein-like II"/>
    <property type="match status" value="1"/>
</dbReference>
<dbReference type="InterPro" id="IPR030678">
    <property type="entry name" value="Peptide/Ni-bd"/>
</dbReference>
<keyword evidence="5" id="KW-1185">Reference proteome</keyword>
<evidence type="ECO:0000256" key="1">
    <source>
        <dbReference type="ARBA" id="ARBA00004418"/>
    </source>
</evidence>
<dbReference type="GO" id="GO:0030288">
    <property type="term" value="C:outer membrane-bounded periplasmic space"/>
    <property type="evidence" value="ECO:0007669"/>
    <property type="project" value="UniProtKB-ARBA"/>
</dbReference>
<organism evidence="4 5">
    <name type="scientific">Methylobacterium symbioticum</name>
    <dbReference type="NCBI Taxonomy" id="2584084"/>
    <lineage>
        <taxon>Bacteria</taxon>
        <taxon>Pseudomonadati</taxon>
        <taxon>Pseudomonadota</taxon>
        <taxon>Alphaproteobacteria</taxon>
        <taxon>Hyphomicrobiales</taxon>
        <taxon>Methylobacteriaceae</taxon>
        <taxon>Methylobacterium</taxon>
    </lineage>
</organism>
<evidence type="ECO:0000259" key="3">
    <source>
        <dbReference type="Pfam" id="PF00496"/>
    </source>
</evidence>
<reference evidence="4 5" key="1">
    <citation type="submission" date="2019-06" db="EMBL/GenBank/DDBJ databases">
        <authorList>
            <person name="Rodrigo-Torres L."/>
            <person name="Arahal R. D."/>
            <person name="Lucena T."/>
        </authorList>
    </citation>
    <scope>NUCLEOTIDE SEQUENCE [LARGE SCALE GENOMIC DNA]</scope>
    <source>
        <strain evidence="4 5">SB0023/3</strain>
    </source>
</reference>
<comment type="subcellular location">
    <subcellularLocation>
        <location evidence="1">Periplasm</location>
    </subcellularLocation>
</comment>
<dbReference type="Gene3D" id="3.90.76.10">
    <property type="entry name" value="Dipeptide-binding Protein, Domain 1"/>
    <property type="match status" value="1"/>
</dbReference>
<dbReference type="GO" id="GO:1904680">
    <property type="term" value="F:peptide transmembrane transporter activity"/>
    <property type="evidence" value="ECO:0007669"/>
    <property type="project" value="TreeGrafter"/>
</dbReference>
<dbReference type="AlphaFoldDB" id="A0A509EFP0"/>
<dbReference type="GO" id="GO:0015833">
    <property type="term" value="P:peptide transport"/>
    <property type="evidence" value="ECO:0007669"/>
    <property type="project" value="TreeGrafter"/>
</dbReference>
<dbReference type="GO" id="GO:0043190">
    <property type="term" value="C:ATP-binding cassette (ABC) transporter complex"/>
    <property type="evidence" value="ECO:0007669"/>
    <property type="project" value="InterPro"/>
</dbReference>
<accession>A0A509EFP0</accession>
<evidence type="ECO:0000313" key="5">
    <source>
        <dbReference type="Proteomes" id="UP000410984"/>
    </source>
</evidence>
<evidence type="ECO:0000313" key="4">
    <source>
        <dbReference type="EMBL" id="VUD73001.1"/>
    </source>
</evidence>
<dbReference type="Proteomes" id="UP000410984">
    <property type="component" value="Unassembled WGS sequence"/>
</dbReference>
<dbReference type="PIRSF" id="PIRSF002741">
    <property type="entry name" value="MppA"/>
    <property type="match status" value="1"/>
</dbReference>
<dbReference type="Pfam" id="PF00496">
    <property type="entry name" value="SBP_bac_5"/>
    <property type="match status" value="1"/>
</dbReference>
<feature type="domain" description="Solute-binding protein family 5" evidence="3">
    <location>
        <begin position="101"/>
        <end position="440"/>
    </location>
</feature>
<dbReference type="SUPFAM" id="SSF53850">
    <property type="entry name" value="Periplasmic binding protein-like II"/>
    <property type="match status" value="1"/>
</dbReference>
<dbReference type="CDD" id="cd08495">
    <property type="entry name" value="PBP2_NikA_DppA_OppA_like_8"/>
    <property type="match status" value="1"/>
</dbReference>
<dbReference type="PANTHER" id="PTHR30290:SF83">
    <property type="entry name" value="ABC TRANSPORTER SUBSTRATE-BINDING PROTEIN"/>
    <property type="match status" value="1"/>
</dbReference>
<dbReference type="EMBL" id="CABFPH010000056">
    <property type="protein sequence ID" value="VUD73001.1"/>
    <property type="molecule type" value="Genomic_DNA"/>
</dbReference>
<proteinExistence type="inferred from homology"/>
<dbReference type="PANTHER" id="PTHR30290">
    <property type="entry name" value="PERIPLASMIC BINDING COMPONENT OF ABC TRANSPORTER"/>
    <property type="match status" value="1"/>
</dbReference>
<dbReference type="InterPro" id="IPR039424">
    <property type="entry name" value="SBP_5"/>
</dbReference>
<protein>
    <submittedName>
        <fullName evidence="4">Heme-binding protein A</fullName>
    </submittedName>
</protein>